<dbReference type="EMBL" id="MN740275">
    <property type="protein sequence ID" value="QHT97314.1"/>
    <property type="molecule type" value="Genomic_DNA"/>
</dbReference>
<protein>
    <submittedName>
        <fullName evidence="1">Uncharacterized protein</fullName>
    </submittedName>
</protein>
<reference evidence="1" key="1">
    <citation type="journal article" date="2020" name="Nature">
        <title>Giant virus diversity and host interactions through global metagenomics.</title>
        <authorList>
            <person name="Schulz F."/>
            <person name="Roux S."/>
            <person name="Paez-Espino D."/>
            <person name="Jungbluth S."/>
            <person name="Walsh D.A."/>
            <person name="Denef V.J."/>
            <person name="McMahon K.D."/>
            <person name="Konstantinidis K.T."/>
            <person name="Eloe-Fadrosh E.A."/>
            <person name="Kyrpides N.C."/>
            <person name="Woyke T."/>
        </authorList>
    </citation>
    <scope>NUCLEOTIDE SEQUENCE</scope>
    <source>
        <strain evidence="1">GVMAG-M-3300025138-11</strain>
    </source>
</reference>
<evidence type="ECO:0000313" key="1">
    <source>
        <dbReference type="EMBL" id="QHT97314.1"/>
    </source>
</evidence>
<proteinExistence type="predicted"/>
<sequence>MNYNYIINPYTNEKIEIDTLLGKSILNNYINQLGGAHKTRDLTQIEILEKKLDSVKNNKNIYVIVVRRYVPFKEFGHPFIFKGDNRVKASTSENVTYKTGMYIFLEKNLNGFKINEVISLSTGTEPARYITKKIAHISCGKDTISFSKVENAYKIIENTEKSITMELQFWGSNPCMPLSPNINTNVYLKISKNPSNINIDCKIGGTIFPSIELYVKNKKKNILLGSYETDKGKSTGPFLHLWLNNYIDLINISKKIKNYK</sequence>
<organism evidence="1">
    <name type="scientific">viral metagenome</name>
    <dbReference type="NCBI Taxonomy" id="1070528"/>
    <lineage>
        <taxon>unclassified sequences</taxon>
        <taxon>metagenomes</taxon>
        <taxon>organismal metagenomes</taxon>
    </lineage>
</organism>
<name>A0A6C0IVH6_9ZZZZ</name>
<accession>A0A6C0IVH6</accession>
<dbReference type="AlphaFoldDB" id="A0A6C0IVH6"/>